<evidence type="ECO:0000259" key="2">
    <source>
        <dbReference type="Pfam" id="PF01757"/>
    </source>
</evidence>
<dbReference type="InterPro" id="IPR050623">
    <property type="entry name" value="Glucan_succinyl_AcylTrfase"/>
</dbReference>
<dbReference type="Pfam" id="PF01757">
    <property type="entry name" value="Acyl_transf_3"/>
    <property type="match status" value="1"/>
</dbReference>
<feature type="transmembrane region" description="Helical" evidence="1">
    <location>
        <begin position="63"/>
        <end position="89"/>
    </location>
</feature>
<protein>
    <submittedName>
        <fullName evidence="3">Peptidoglycan/LPS O-acetylase OafA/YrhL</fullName>
    </submittedName>
</protein>
<evidence type="ECO:0000313" key="3">
    <source>
        <dbReference type="EMBL" id="MBB6479867.1"/>
    </source>
</evidence>
<gene>
    <name evidence="3" type="ORF">HNR50_001525</name>
</gene>
<feature type="transmembrane region" description="Helical" evidence="1">
    <location>
        <begin position="109"/>
        <end position="127"/>
    </location>
</feature>
<keyword evidence="4" id="KW-1185">Reference proteome</keyword>
<feature type="transmembrane region" description="Helical" evidence="1">
    <location>
        <begin position="234"/>
        <end position="251"/>
    </location>
</feature>
<feature type="transmembrane region" description="Helical" evidence="1">
    <location>
        <begin position="195"/>
        <end position="213"/>
    </location>
</feature>
<dbReference type="EMBL" id="JACHGJ010000002">
    <property type="protein sequence ID" value="MBB6479867.1"/>
    <property type="molecule type" value="Genomic_DNA"/>
</dbReference>
<feature type="transmembrane region" description="Helical" evidence="1">
    <location>
        <begin position="170"/>
        <end position="189"/>
    </location>
</feature>
<organism evidence="3 4">
    <name type="scientific">Spirochaeta isovalerica</name>
    <dbReference type="NCBI Taxonomy" id="150"/>
    <lineage>
        <taxon>Bacteria</taxon>
        <taxon>Pseudomonadati</taxon>
        <taxon>Spirochaetota</taxon>
        <taxon>Spirochaetia</taxon>
        <taxon>Spirochaetales</taxon>
        <taxon>Spirochaetaceae</taxon>
        <taxon>Spirochaeta</taxon>
    </lineage>
</organism>
<keyword evidence="1" id="KW-0472">Membrane</keyword>
<feature type="transmembrane region" description="Helical" evidence="1">
    <location>
        <begin position="257"/>
        <end position="275"/>
    </location>
</feature>
<accession>A0A841R9H4</accession>
<dbReference type="InterPro" id="IPR002656">
    <property type="entry name" value="Acyl_transf_3_dom"/>
</dbReference>
<reference evidence="3 4" key="1">
    <citation type="submission" date="2020-08" db="EMBL/GenBank/DDBJ databases">
        <title>Genomic Encyclopedia of Type Strains, Phase IV (KMG-IV): sequencing the most valuable type-strain genomes for metagenomic binning, comparative biology and taxonomic classification.</title>
        <authorList>
            <person name="Goeker M."/>
        </authorList>
    </citation>
    <scope>NUCLEOTIDE SEQUENCE [LARGE SCALE GENOMIC DNA]</scope>
    <source>
        <strain evidence="3 4">DSM 2461</strain>
    </source>
</reference>
<dbReference type="PANTHER" id="PTHR36927:SF1">
    <property type="entry name" value="MDO-LIKE PROTEIN"/>
    <property type="match status" value="1"/>
</dbReference>
<feature type="transmembrane region" description="Helical" evidence="1">
    <location>
        <begin position="133"/>
        <end position="150"/>
    </location>
</feature>
<dbReference type="PANTHER" id="PTHR36927">
    <property type="entry name" value="BLR4337 PROTEIN"/>
    <property type="match status" value="1"/>
</dbReference>
<feature type="domain" description="Acyltransferase 3" evidence="2">
    <location>
        <begin position="3"/>
        <end position="272"/>
    </location>
</feature>
<keyword evidence="1" id="KW-0812">Transmembrane</keyword>
<dbReference type="GO" id="GO:0016747">
    <property type="term" value="F:acyltransferase activity, transferring groups other than amino-acyl groups"/>
    <property type="evidence" value="ECO:0007669"/>
    <property type="project" value="InterPro"/>
</dbReference>
<keyword evidence="1" id="KW-1133">Transmembrane helix</keyword>
<proteinExistence type="predicted"/>
<sequence>MALKRRTEKEFIVDRVKRLLLPILFVLLTIGPCSAYLLAVNHYGFIGNFLQFYPNFFIEPKKYLFWGHMWFCLYLLVYSFLIIPLHHLFEQRNNYIGKFIWFLSRGNHILLPMFFIMLLEALLRPYFPGYQSFWGDWANVIVYFSFYLLGYSAGRDTCLIVAIHKKRIPFLAIAVLSTVIHIVFKRFYIQSHISSIFWGSGAYSWVMFFLSLFRQHANKDSKVLQYLSRSSFSLYVFHYLILSLFNFILLRTGLNHYIVWSLTTLGTYGFFFLLYKSVLKKFRVLRFVGGIKV</sequence>
<name>A0A841R9H4_9SPIO</name>
<feature type="transmembrane region" description="Helical" evidence="1">
    <location>
        <begin position="20"/>
        <end position="43"/>
    </location>
</feature>
<evidence type="ECO:0000256" key="1">
    <source>
        <dbReference type="SAM" id="Phobius"/>
    </source>
</evidence>
<comment type="caution">
    <text evidence="3">The sequence shown here is derived from an EMBL/GenBank/DDBJ whole genome shotgun (WGS) entry which is preliminary data.</text>
</comment>
<dbReference type="AlphaFoldDB" id="A0A841R9H4"/>
<dbReference type="Proteomes" id="UP000587760">
    <property type="component" value="Unassembled WGS sequence"/>
</dbReference>
<evidence type="ECO:0000313" key="4">
    <source>
        <dbReference type="Proteomes" id="UP000587760"/>
    </source>
</evidence>